<accession>A0AAW0IQN8</accession>
<dbReference type="InterPro" id="IPR052851">
    <property type="entry name" value="GCD1_mitochondrial"/>
</dbReference>
<dbReference type="PANTHER" id="PTHR35476">
    <property type="entry name" value="MUCIN-LIKE PROTEIN"/>
    <property type="match status" value="1"/>
</dbReference>
<evidence type="ECO:0000313" key="2">
    <source>
        <dbReference type="EMBL" id="KAK7816805.1"/>
    </source>
</evidence>
<evidence type="ECO:0008006" key="4">
    <source>
        <dbReference type="Google" id="ProtNLM"/>
    </source>
</evidence>
<organism evidence="2 3">
    <name type="scientific">Quercus suber</name>
    <name type="common">Cork oak</name>
    <dbReference type="NCBI Taxonomy" id="58331"/>
    <lineage>
        <taxon>Eukaryota</taxon>
        <taxon>Viridiplantae</taxon>
        <taxon>Streptophyta</taxon>
        <taxon>Embryophyta</taxon>
        <taxon>Tracheophyta</taxon>
        <taxon>Spermatophyta</taxon>
        <taxon>Magnoliopsida</taxon>
        <taxon>eudicotyledons</taxon>
        <taxon>Gunneridae</taxon>
        <taxon>Pentapetalae</taxon>
        <taxon>rosids</taxon>
        <taxon>fabids</taxon>
        <taxon>Fagales</taxon>
        <taxon>Fagaceae</taxon>
        <taxon>Quercus</taxon>
    </lineage>
</organism>
<reference evidence="2 3" key="1">
    <citation type="journal article" date="2018" name="Sci. Data">
        <title>The draft genome sequence of cork oak.</title>
        <authorList>
            <person name="Ramos A.M."/>
            <person name="Usie A."/>
            <person name="Barbosa P."/>
            <person name="Barros P.M."/>
            <person name="Capote T."/>
            <person name="Chaves I."/>
            <person name="Simoes F."/>
            <person name="Abreu I."/>
            <person name="Carrasquinho I."/>
            <person name="Faro C."/>
            <person name="Guimaraes J.B."/>
            <person name="Mendonca D."/>
            <person name="Nobrega F."/>
            <person name="Rodrigues L."/>
            <person name="Saibo N.J.M."/>
            <person name="Varela M.C."/>
            <person name="Egas C."/>
            <person name="Matos J."/>
            <person name="Miguel C.M."/>
            <person name="Oliveira M.M."/>
            <person name="Ricardo C.P."/>
            <person name="Goncalves S."/>
        </authorList>
    </citation>
    <scope>NUCLEOTIDE SEQUENCE [LARGE SCALE GENOMIC DNA]</scope>
    <source>
        <strain evidence="3">cv. HL8</strain>
    </source>
</reference>
<dbReference type="PANTHER" id="PTHR35476:SF2">
    <property type="entry name" value="MUCIN-LIKE PROTEIN"/>
    <property type="match status" value="1"/>
</dbReference>
<feature type="region of interest" description="Disordered" evidence="1">
    <location>
        <begin position="334"/>
        <end position="372"/>
    </location>
</feature>
<name>A0AAW0IQN8_QUESU</name>
<dbReference type="AlphaFoldDB" id="A0AAW0IQN8"/>
<sequence length="372" mass="42738">MQSLKHIKTQSSCSILLRNQILRLSFFTIPKHHYSSSSKNGGGEEWNDAWESAWLPEDLSAKHRAPWETDVNFSSASEAVVVEDSEAKAFVEDMNENWNQRKGSKPKTQEKQQNDSDSSKGSLYSLENMKKDYRLKKQRIHAGLWMKEIEKEEEAKLGDSMVNGGDDIEKLLDSCSEIFDTSNNDLNDSKIPGSSEFKNKPDGWETTAKAQDGNIWEMSQREEDILLQEFDRRIAYSKFQVIFDTSNNDLNDSKIPGSSEFKNKPDGWETTAKAQDGNIWEMSQREEDILLQEFDRRIAYSKFQIASFIKTHIFSRRRPIDGWKYMIEELGPNAKKGKGSVSRLPSLSDASTQPFKEEKTPLDSRLTPLKRR</sequence>
<evidence type="ECO:0000313" key="3">
    <source>
        <dbReference type="Proteomes" id="UP000237347"/>
    </source>
</evidence>
<keyword evidence="3" id="KW-1185">Reference proteome</keyword>
<protein>
    <recommendedName>
        <fullName evidence="4">Mucin-like protein</fullName>
    </recommendedName>
</protein>
<comment type="caution">
    <text evidence="2">The sequence shown here is derived from an EMBL/GenBank/DDBJ whole genome shotgun (WGS) entry which is preliminary data.</text>
</comment>
<evidence type="ECO:0000256" key="1">
    <source>
        <dbReference type="SAM" id="MobiDB-lite"/>
    </source>
</evidence>
<dbReference type="EMBL" id="PKMF04000919">
    <property type="protein sequence ID" value="KAK7816805.1"/>
    <property type="molecule type" value="Genomic_DNA"/>
</dbReference>
<proteinExistence type="predicted"/>
<feature type="region of interest" description="Disordered" evidence="1">
    <location>
        <begin position="96"/>
        <end position="123"/>
    </location>
</feature>
<feature type="region of interest" description="Disordered" evidence="1">
    <location>
        <begin position="186"/>
        <end position="206"/>
    </location>
</feature>
<feature type="compositionally biased region" description="Basic and acidic residues" evidence="1">
    <location>
        <begin position="107"/>
        <end position="118"/>
    </location>
</feature>
<dbReference type="Proteomes" id="UP000237347">
    <property type="component" value="Unassembled WGS sequence"/>
</dbReference>
<gene>
    <name evidence="2" type="ORF">CFP56_043586</name>
</gene>
<feature type="compositionally biased region" description="Polar residues" evidence="1">
    <location>
        <begin position="343"/>
        <end position="354"/>
    </location>
</feature>